<proteinExistence type="predicted"/>
<keyword evidence="1" id="KW-0732">Signal</keyword>
<feature type="chain" id="PRO_5046959337" evidence="1">
    <location>
        <begin position="27"/>
        <end position="602"/>
    </location>
</feature>
<accession>A0ABY8FR67</accession>
<evidence type="ECO:0000313" key="2">
    <source>
        <dbReference type="EMBL" id="WFL77504.1"/>
    </source>
</evidence>
<dbReference type="PANTHER" id="PTHR33361">
    <property type="entry name" value="GLR0591 PROTEIN"/>
    <property type="match status" value="1"/>
</dbReference>
<organism evidence="2 3">
    <name type="scientific">Altererythrobacter arenosus</name>
    <dbReference type="NCBI Taxonomy" id="3032592"/>
    <lineage>
        <taxon>Bacteria</taxon>
        <taxon>Pseudomonadati</taxon>
        <taxon>Pseudomonadota</taxon>
        <taxon>Alphaproteobacteria</taxon>
        <taxon>Sphingomonadales</taxon>
        <taxon>Erythrobacteraceae</taxon>
        <taxon>Altererythrobacter</taxon>
    </lineage>
</organism>
<feature type="signal peptide" evidence="1">
    <location>
        <begin position="1"/>
        <end position="26"/>
    </location>
</feature>
<gene>
    <name evidence="2" type="ORF">P7228_00115</name>
</gene>
<dbReference type="PANTHER" id="PTHR33361:SF2">
    <property type="entry name" value="DUF885 DOMAIN-CONTAINING PROTEIN"/>
    <property type="match status" value="1"/>
</dbReference>
<dbReference type="RefSeq" id="WP_278016197.1">
    <property type="nucleotide sequence ID" value="NZ_CP121106.1"/>
</dbReference>
<dbReference type="EMBL" id="CP121106">
    <property type="protein sequence ID" value="WFL77504.1"/>
    <property type="molecule type" value="Genomic_DNA"/>
</dbReference>
<sequence>MDRRQFLASSGTTALAFSLNPALAFAQGTADERLRQVLEDIFAGDIELSPMLATTLGLDKGPNSGARSRLDRFTLGHGEQASQHSRQMLAELDAVPSGDLSEIWQVRQEIVRHMLDQRLLPDKFGINDLGSPYRISQQDGAYFSIPDFLDSTHPVETAEDAEAYLARLALFPAALDEQSEAQRADAARGYLAPGWALDLAMGQIESLFKPAAAETGLVGSLVRRAKEKGLDGEWERRASEIVENSVFPALRRQHEMLAELRPTTAAGDGVWRVPQGEEIYREALRHFTTTEMSAEEIHQTGLEQVAEISAELDTLLSGAGLTRGTVGERLLELNKRPEQLYPNTDEGRAELIASLNDGMAALTGTLPQAFNFIPDMPLDIRRVPPEIQDGASNGYYSLPTLDGSRPAIYWINLKDTADWPKYSLPALTYHEGNPGHHLHLVRMLQDDSLPLLLKNYWLSSYGEGWALYAEMVADELGGYSGLERAGALQSWLFRAARLVVDTGLNAKRWSVEQATQYFVDTVAFARARSQREIERYCCSPGQACSYKIGQNEWVRLRAKAESELGSRFSLGDFHEILQEGVMPLALLERRVDAWIGKVKAAS</sequence>
<dbReference type="InterPro" id="IPR010281">
    <property type="entry name" value="DUF885"/>
</dbReference>
<dbReference type="Proteomes" id="UP001215827">
    <property type="component" value="Chromosome"/>
</dbReference>
<keyword evidence="3" id="KW-1185">Reference proteome</keyword>
<reference evidence="2 3" key="1">
    <citation type="submission" date="2023-03" db="EMBL/GenBank/DDBJ databases">
        <title>Altererythrobacter sp. CAU 1644 isolated from sand.</title>
        <authorList>
            <person name="Kim W."/>
        </authorList>
    </citation>
    <scope>NUCLEOTIDE SEQUENCE [LARGE SCALE GENOMIC DNA]</scope>
    <source>
        <strain evidence="2 3">CAU 1644</strain>
    </source>
</reference>
<dbReference type="Pfam" id="PF05960">
    <property type="entry name" value="DUF885"/>
    <property type="match status" value="1"/>
</dbReference>
<evidence type="ECO:0000313" key="3">
    <source>
        <dbReference type="Proteomes" id="UP001215827"/>
    </source>
</evidence>
<evidence type="ECO:0000256" key="1">
    <source>
        <dbReference type="SAM" id="SignalP"/>
    </source>
</evidence>
<protein>
    <submittedName>
        <fullName evidence="2">DUF885 family protein</fullName>
    </submittedName>
</protein>
<name>A0ABY8FR67_9SPHN</name>